<feature type="transmembrane region" description="Helical" evidence="16">
    <location>
        <begin position="154"/>
        <end position="174"/>
    </location>
</feature>
<dbReference type="PROSITE" id="PS00428">
    <property type="entry name" value="FTSW_RODA_SPOVE"/>
    <property type="match status" value="1"/>
</dbReference>
<dbReference type="RefSeq" id="WP_290282753.1">
    <property type="nucleotide sequence ID" value="NZ_JAUFQI010000001.1"/>
</dbReference>
<feature type="transmembrane region" description="Helical" evidence="16">
    <location>
        <begin position="180"/>
        <end position="197"/>
    </location>
</feature>
<evidence type="ECO:0000256" key="9">
    <source>
        <dbReference type="ARBA" id="ARBA00022984"/>
    </source>
</evidence>
<dbReference type="Pfam" id="PF01098">
    <property type="entry name" value="FTSW_RODA_SPOVE"/>
    <property type="match status" value="1"/>
</dbReference>
<feature type="transmembrane region" description="Helical" evidence="16">
    <location>
        <begin position="327"/>
        <end position="346"/>
    </location>
</feature>
<dbReference type="PANTHER" id="PTHR30474">
    <property type="entry name" value="CELL CYCLE PROTEIN"/>
    <property type="match status" value="1"/>
</dbReference>
<feature type="transmembrane region" description="Helical" evidence="16">
    <location>
        <begin position="93"/>
        <end position="111"/>
    </location>
</feature>
<evidence type="ECO:0000256" key="15">
    <source>
        <dbReference type="ARBA" id="ARBA00049902"/>
    </source>
</evidence>
<evidence type="ECO:0000313" key="18">
    <source>
        <dbReference type="Proteomes" id="UP001595710"/>
    </source>
</evidence>
<evidence type="ECO:0000256" key="2">
    <source>
        <dbReference type="ARBA" id="ARBA00004752"/>
    </source>
</evidence>
<evidence type="ECO:0000256" key="4">
    <source>
        <dbReference type="ARBA" id="ARBA00022618"/>
    </source>
</evidence>
<evidence type="ECO:0000256" key="13">
    <source>
        <dbReference type="ARBA" id="ARBA00023316"/>
    </source>
</evidence>
<evidence type="ECO:0000313" key="17">
    <source>
        <dbReference type="EMBL" id="MFC3701242.1"/>
    </source>
</evidence>
<evidence type="ECO:0000256" key="5">
    <source>
        <dbReference type="ARBA" id="ARBA00022676"/>
    </source>
</evidence>
<dbReference type="PANTHER" id="PTHR30474:SF2">
    <property type="entry name" value="PEPTIDOGLYCAN GLYCOSYLTRANSFERASE FTSW-RELATED"/>
    <property type="match status" value="1"/>
</dbReference>
<reference evidence="18" key="1">
    <citation type="journal article" date="2019" name="Int. J. Syst. Evol. Microbiol.">
        <title>The Global Catalogue of Microorganisms (GCM) 10K type strain sequencing project: providing services to taxonomists for standard genome sequencing and annotation.</title>
        <authorList>
            <consortium name="The Broad Institute Genomics Platform"/>
            <consortium name="The Broad Institute Genome Sequencing Center for Infectious Disease"/>
            <person name="Wu L."/>
            <person name="Ma J."/>
        </authorList>
    </citation>
    <scope>NUCLEOTIDE SEQUENCE [LARGE SCALE GENOMIC DNA]</scope>
    <source>
        <strain evidence="18">CECT 8288</strain>
    </source>
</reference>
<gene>
    <name evidence="16 17" type="primary">ftsW</name>
    <name evidence="17" type="ORF">ACFOND_06265</name>
</gene>
<name>A0ABV7WQJ9_9GAMM</name>
<evidence type="ECO:0000256" key="12">
    <source>
        <dbReference type="ARBA" id="ARBA00023306"/>
    </source>
</evidence>
<sequence length="395" mass="42670">MTAQSRIPLVTDRLSGSFQPLWQPERVLLGSCAALLLFGVVMIGSAGVDVSQNMFGVPYHFVLRHSIYLMMGLFFAAIVTVIPVSVWQKASPLLLLFAFLLLSIVLVPGIGQEIKGSRRWIDIGPIGFQPSELGKVAMILYVGAYLVRRRDEVISSWSGFLKPVFVLSLMLALLLLEPDFGSVVVVMGTILGMLFLGGVKPGQFFLAMVAACGAVGIMAFSQSYRVIRLMAFLDPWAPENVYGSGYQLTQSLIAFGRGEWFGVGLGNSMQKLFYLPEAHNDFIVAIIAEELGLFGVLGLLAVYALMIHRIFKIGRLAELKNNLFGGFICYGIGILFSLQAFINIGVNTGLLPTKGLTLPFISAGGTSLIVSMGLIAIVNRVYGETLSLASAKGGK</sequence>
<feature type="transmembrane region" description="Helical" evidence="16">
    <location>
        <begin position="204"/>
        <end position="224"/>
    </location>
</feature>
<evidence type="ECO:0000256" key="14">
    <source>
        <dbReference type="ARBA" id="ARBA00038053"/>
    </source>
</evidence>
<keyword evidence="4 16" id="KW-0132">Cell division</keyword>
<keyword evidence="12 16" id="KW-0131">Cell cycle</keyword>
<evidence type="ECO:0000256" key="11">
    <source>
        <dbReference type="ARBA" id="ARBA00023136"/>
    </source>
</evidence>
<keyword evidence="3 16" id="KW-1003">Cell membrane</keyword>
<dbReference type="Proteomes" id="UP001595710">
    <property type="component" value="Unassembled WGS sequence"/>
</dbReference>
<evidence type="ECO:0000256" key="1">
    <source>
        <dbReference type="ARBA" id="ARBA00004651"/>
    </source>
</evidence>
<accession>A0ABV7WQJ9</accession>
<keyword evidence="9 16" id="KW-0573">Peptidoglycan synthesis</keyword>
<evidence type="ECO:0000256" key="10">
    <source>
        <dbReference type="ARBA" id="ARBA00022989"/>
    </source>
</evidence>
<keyword evidence="5 16" id="KW-0328">Glycosyltransferase</keyword>
<comment type="catalytic activity">
    <reaction evidence="15 16">
        <text>[GlcNAc-(1-&gt;4)-Mur2Ac(oyl-L-Ala-gamma-D-Glu-L-Lys-D-Ala-D-Ala)](n)-di-trans,octa-cis-undecaprenyl diphosphate + beta-D-GlcNAc-(1-&gt;4)-Mur2Ac(oyl-L-Ala-gamma-D-Glu-L-Lys-D-Ala-D-Ala)-di-trans,octa-cis-undecaprenyl diphosphate = [GlcNAc-(1-&gt;4)-Mur2Ac(oyl-L-Ala-gamma-D-Glu-L-Lys-D-Ala-D-Ala)](n+1)-di-trans,octa-cis-undecaprenyl diphosphate + di-trans,octa-cis-undecaprenyl diphosphate + H(+)</text>
        <dbReference type="Rhea" id="RHEA:23708"/>
        <dbReference type="Rhea" id="RHEA-COMP:9602"/>
        <dbReference type="Rhea" id="RHEA-COMP:9603"/>
        <dbReference type="ChEBI" id="CHEBI:15378"/>
        <dbReference type="ChEBI" id="CHEBI:58405"/>
        <dbReference type="ChEBI" id="CHEBI:60033"/>
        <dbReference type="ChEBI" id="CHEBI:78435"/>
        <dbReference type="EC" id="2.4.99.28"/>
    </reaction>
</comment>
<dbReference type="InterPro" id="IPR013437">
    <property type="entry name" value="FtsW"/>
</dbReference>
<evidence type="ECO:0000256" key="3">
    <source>
        <dbReference type="ARBA" id="ARBA00022475"/>
    </source>
</evidence>
<feature type="transmembrane region" description="Helical" evidence="16">
    <location>
        <begin position="282"/>
        <end position="306"/>
    </location>
</feature>
<keyword evidence="10 16" id="KW-1133">Transmembrane helix</keyword>
<feature type="transmembrane region" description="Helical" evidence="16">
    <location>
        <begin position="358"/>
        <end position="378"/>
    </location>
</feature>
<dbReference type="NCBIfam" id="TIGR02614">
    <property type="entry name" value="ftsW"/>
    <property type="match status" value="1"/>
</dbReference>
<organism evidence="17 18">
    <name type="scientific">Reinekea marina</name>
    <dbReference type="NCBI Taxonomy" id="1310421"/>
    <lineage>
        <taxon>Bacteria</taxon>
        <taxon>Pseudomonadati</taxon>
        <taxon>Pseudomonadota</taxon>
        <taxon>Gammaproteobacteria</taxon>
        <taxon>Oceanospirillales</taxon>
        <taxon>Saccharospirillaceae</taxon>
        <taxon>Reinekea</taxon>
    </lineage>
</organism>
<evidence type="ECO:0000256" key="7">
    <source>
        <dbReference type="ARBA" id="ARBA00022692"/>
    </source>
</evidence>
<feature type="transmembrane region" description="Helical" evidence="16">
    <location>
        <begin position="67"/>
        <end position="87"/>
    </location>
</feature>
<comment type="similarity">
    <text evidence="14 16">Belongs to the SEDS family. FtsW subfamily.</text>
</comment>
<evidence type="ECO:0000256" key="16">
    <source>
        <dbReference type="HAMAP-Rule" id="MF_00913"/>
    </source>
</evidence>
<keyword evidence="6 16" id="KW-0808">Transferase</keyword>
<keyword evidence="16" id="KW-0997">Cell inner membrane</keyword>
<evidence type="ECO:0000256" key="6">
    <source>
        <dbReference type="ARBA" id="ARBA00022679"/>
    </source>
</evidence>
<evidence type="ECO:0000256" key="8">
    <source>
        <dbReference type="ARBA" id="ARBA00022960"/>
    </source>
</evidence>
<dbReference type="InterPro" id="IPR001182">
    <property type="entry name" value="FtsW/RodA"/>
</dbReference>
<comment type="caution">
    <text evidence="17">The sequence shown here is derived from an EMBL/GenBank/DDBJ whole genome shotgun (WGS) entry which is preliminary data.</text>
</comment>
<keyword evidence="13 16" id="KW-0961">Cell wall biogenesis/degradation</keyword>
<dbReference type="InterPro" id="IPR018365">
    <property type="entry name" value="Cell_cycle_FtsW-rel_CS"/>
</dbReference>
<keyword evidence="8 16" id="KW-0133">Cell shape</keyword>
<comment type="function">
    <text evidence="16">Peptidoglycan polymerase that is essential for cell division.</text>
</comment>
<comment type="subcellular location">
    <subcellularLocation>
        <location evidence="16">Cell inner membrane</location>
        <topology evidence="16">Multi-pass membrane protein</topology>
    </subcellularLocation>
    <subcellularLocation>
        <location evidence="1">Cell membrane</location>
        <topology evidence="1">Multi-pass membrane protein</topology>
    </subcellularLocation>
    <text evidence="16">Localizes to the division septum.</text>
</comment>
<keyword evidence="18" id="KW-1185">Reference proteome</keyword>
<keyword evidence="11 16" id="KW-0472">Membrane</keyword>
<keyword evidence="7 16" id="KW-0812">Transmembrane</keyword>
<comment type="pathway">
    <text evidence="2 16">Cell wall biogenesis; peptidoglycan biosynthesis.</text>
</comment>
<dbReference type="EMBL" id="JBHRYN010000008">
    <property type="protein sequence ID" value="MFC3701242.1"/>
    <property type="molecule type" value="Genomic_DNA"/>
</dbReference>
<dbReference type="EC" id="2.4.99.28" evidence="16"/>
<dbReference type="HAMAP" id="MF_00913">
    <property type="entry name" value="PGT_FtsW_proteobact"/>
    <property type="match status" value="1"/>
</dbReference>
<protein>
    <recommendedName>
        <fullName evidence="16">Probable peptidoglycan glycosyltransferase FtsW</fullName>
        <shortName evidence="16">PGT</shortName>
        <ecNumber evidence="16">2.4.99.28</ecNumber>
    </recommendedName>
    <alternativeName>
        <fullName evidence="16">Cell division protein FtsW</fullName>
    </alternativeName>
    <alternativeName>
        <fullName evidence="16">Cell wall polymerase</fullName>
    </alternativeName>
    <alternativeName>
        <fullName evidence="16">Peptidoglycan polymerase</fullName>
        <shortName evidence="16">PG polymerase</shortName>
    </alternativeName>
</protein>
<feature type="transmembrane region" description="Helical" evidence="16">
    <location>
        <begin position="27"/>
        <end position="46"/>
    </location>
</feature>
<proteinExistence type="inferred from homology"/>